<evidence type="ECO:0000259" key="6">
    <source>
        <dbReference type="PROSITE" id="PS51755"/>
    </source>
</evidence>
<dbReference type="Pfam" id="PF03704">
    <property type="entry name" value="BTAD"/>
    <property type="match status" value="1"/>
</dbReference>
<dbReference type="Gene3D" id="1.10.10.10">
    <property type="entry name" value="Winged helix-like DNA-binding domain superfamily/Winged helix DNA-binding domain"/>
    <property type="match status" value="1"/>
</dbReference>
<keyword evidence="8" id="KW-1185">Reference proteome</keyword>
<keyword evidence="2" id="KW-0805">Transcription regulation</keyword>
<keyword evidence="3 5" id="KW-0238">DNA-binding</keyword>
<organism evidence="7 8">
    <name type="scientific">Luteipulveratus flavus</name>
    <dbReference type="NCBI Taxonomy" id="3031728"/>
    <lineage>
        <taxon>Bacteria</taxon>
        <taxon>Bacillati</taxon>
        <taxon>Actinomycetota</taxon>
        <taxon>Actinomycetes</taxon>
        <taxon>Micrococcales</taxon>
        <taxon>Dermacoccaceae</taxon>
        <taxon>Luteipulveratus</taxon>
    </lineage>
</organism>
<evidence type="ECO:0000256" key="1">
    <source>
        <dbReference type="ARBA" id="ARBA00005820"/>
    </source>
</evidence>
<feature type="DNA-binding region" description="OmpR/PhoB-type" evidence="5">
    <location>
        <begin position="1"/>
        <end position="94"/>
    </location>
</feature>
<evidence type="ECO:0000256" key="3">
    <source>
        <dbReference type="ARBA" id="ARBA00023125"/>
    </source>
</evidence>
<comment type="caution">
    <text evidence="7">The sequence shown here is derived from an EMBL/GenBank/DDBJ whole genome shotgun (WGS) entry which is preliminary data.</text>
</comment>
<feature type="domain" description="OmpR/PhoB-type" evidence="6">
    <location>
        <begin position="1"/>
        <end position="94"/>
    </location>
</feature>
<gene>
    <name evidence="7" type="ORF">P4R38_09990</name>
</gene>
<dbReference type="InterPro" id="IPR016032">
    <property type="entry name" value="Sig_transdc_resp-reg_C-effctor"/>
</dbReference>
<dbReference type="InterPro" id="IPR036388">
    <property type="entry name" value="WH-like_DNA-bd_sf"/>
</dbReference>
<dbReference type="PANTHER" id="PTHR35807">
    <property type="entry name" value="TRANSCRIPTIONAL REGULATOR REDD-RELATED"/>
    <property type="match status" value="1"/>
</dbReference>
<dbReference type="EMBL" id="JAROAV010000028">
    <property type="protein sequence ID" value="MDF8264572.1"/>
    <property type="molecule type" value="Genomic_DNA"/>
</dbReference>
<evidence type="ECO:0000256" key="4">
    <source>
        <dbReference type="ARBA" id="ARBA00023163"/>
    </source>
</evidence>
<reference evidence="7 8" key="1">
    <citation type="submission" date="2023-03" db="EMBL/GenBank/DDBJ databases">
        <title>YIM 133296 draft genome.</title>
        <authorList>
            <person name="Xiong L."/>
        </authorList>
    </citation>
    <scope>NUCLEOTIDE SEQUENCE [LARGE SCALE GENOMIC DNA]</scope>
    <source>
        <strain evidence="7 8">YIM 133296</strain>
    </source>
</reference>
<comment type="similarity">
    <text evidence="1">Belongs to the AfsR/DnrI/RedD regulatory family.</text>
</comment>
<dbReference type="InterPro" id="IPR001867">
    <property type="entry name" value="OmpR/PhoB-type_DNA-bd"/>
</dbReference>
<dbReference type="SUPFAM" id="SSF46894">
    <property type="entry name" value="C-terminal effector domain of the bipartite response regulators"/>
    <property type="match status" value="1"/>
</dbReference>
<dbReference type="SMART" id="SM01043">
    <property type="entry name" value="BTAD"/>
    <property type="match status" value="1"/>
</dbReference>
<proteinExistence type="inferred from homology"/>
<protein>
    <submittedName>
        <fullName evidence="7">AfsR/SARP family transcriptional regulator</fullName>
    </submittedName>
</protein>
<evidence type="ECO:0000256" key="2">
    <source>
        <dbReference type="ARBA" id="ARBA00023015"/>
    </source>
</evidence>
<sequence length="257" mass="28768">MYISLLGPLTIQHGDQEKGISSKQARTLLAVLALSSGNVVSSQRLVSEFWEDEDVRNSRNALQAVVSRLRRVLRDLSSDSTTLETVGEGYRLNIKRFQVDAFEFAARMQRAQGVRQESPAESLELTEAALALWRGHALEGLGDLPCLRAEQARLTESRLAALELVAELRLETGDVRMALGDLRHLAEVHGNRERLCELLMLALYRDGRQMEALDVFRRTSSRLRSEIGVDPSRGLRRVHHLILTQDPALEAGPLVRV</sequence>
<evidence type="ECO:0000313" key="8">
    <source>
        <dbReference type="Proteomes" id="UP001528912"/>
    </source>
</evidence>
<dbReference type="Pfam" id="PF00486">
    <property type="entry name" value="Trans_reg_C"/>
    <property type="match status" value="1"/>
</dbReference>
<evidence type="ECO:0000313" key="7">
    <source>
        <dbReference type="EMBL" id="MDF8264572.1"/>
    </source>
</evidence>
<evidence type="ECO:0000256" key="5">
    <source>
        <dbReference type="PROSITE-ProRule" id="PRU01091"/>
    </source>
</evidence>
<dbReference type="Proteomes" id="UP001528912">
    <property type="component" value="Unassembled WGS sequence"/>
</dbReference>
<dbReference type="CDD" id="cd15831">
    <property type="entry name" value="BTAD"/>
    <property type="match status" value="1"/>
</dbReference>
<dbReference type="RefSeq" id="WP_277192016.1">
    <property type="nucleotide sequence ID" value="NZ_JAROAV010000028.1"/>
</dbReference>
<name>A0ABT6C8E0_9MICO</name>
<dbReference type="SMART" id="SM00862">
    <property type="entry name" value="Trans_reg_C"/>
    <property type="match status" value="1"/>
</dbReference>
<dbReference type="Gene3D" id="1.25.40.10">
    <property type="entry name" value="Tetratricopeptide repeat domain"/>
    <property type="match status" value="1"/>
</dbReference>
<dbReference type="SUPFAM" id="SSF48452">
    <property type="entry name" value="TPR-like"/>
    <property type="match status" value="1"/>
</dbReference>
<accession>A0ABT6C8E0</accession>
<dbReference type="InterPro" id="IPR005158">
    <property type="entry name" value="BTAD"/>
</dbReference>
<dbReference type="InterPro" id="IPR011990">
    <property type="entry name" value="TPR-like_helical_dom_sf"/>
</dbReference>
<dbReference type="PROSITE" id="PS51755">
    <property type="entry name" value="OMPR_PHOB"/>
    <property type="match status" value="1"/>
</dbReference>
<dbReference type="InterPro" id="IPR051677">
    <property type="entry name" value="AfsR-DnrI-RedD_regulator"/>
</dbReference>
<keyword evidence="4" id="KW-0804">Transcription</keyword>
<dbReference type="PANTHER" id="PTHR35807:SF1">
    <property type="entry name" value="TRANSCRIPTIONAL REGULATOR REDD"/>
    <property type="match status" value="1"/>
</dbReference>